<accession>W0AHI3</accession>
<keyword evidence="8" id="KW-0576">Peroxisome</keyword>
<dbReference type="HOGENOM" id="CLU_009834_16_3_5"/>
<evidence type="ECO:0000259" key="14">
    <source>
        <dbReference type="Pfam" id="PF02737"/>
    </source>
</evidence>
<dbReference type="FunFam" id="1.10.1040.50:FF:000006">
    <property type="entry name" value="Peroxisomal bifunctional enzyme"/>
    <property type="match status" value="1"/>
</dbReference>
<evidence type="ECO:0000313" key="15">
    <source>
        <dbReference type="EMBL" id="AHE55100.1"/>
    </source>
</evidence>
<comment type="catalytic activity">
    <reaction evidence="12">
        <text>a (3S)-3-hydroxyacyl-CoA + NAD(+) = a 3-oxoacyl-CoA + NADH + H(+)</text>
        <dbReference type="Rhea" id="RHEA:22432"/>
        <dbReference type="ChEBI" id="CHEBI:15378"/>
        <dbReference type="ChEBI" id="CHEBI:57318"/>
        <dbReference type="ChEBI" id="CHEBI:57540"/>
        <dbReference type="ChEBI" id="CHEBI:57945"/>
        <dbReference type="ChEBI" id="CHEBI:90726"/>
        <dbReference type="EC" id="1.1.1.35"/>
    </reaction>
</comment>
<dbReference type="GO" id="GO:0070403">
    <property type="term" value="F:NAD+ binding"/>
    <property type="evidence" value="ECO:0007669"/>
    <property type="project" value="InterPro"/>
</dbReference>
<evidence type="ECO:0000256" key="7">
    <source>
        <dbReference type="ARBA" id="ARBA00023098"/>
    </source>
</evidence>
<dbReference type="STRING" id="1123269.NX02_17110"/>
<comment type="subcellular location">
    <subcellularLocation>
        <location evidence="1">Peroxisome</location>
    </subcellularLocation>
</comment>
<dbReference type="InterPro" id="IPR001753">
    <property type="entry name" value="Enoyl-CoA_hydra/iso"/>
</dbReference>
<dbReference type="GO" id="GO:0006635">
    <property type="term" value="P:fatty acid beta-oxidation"/>
    <property type="evidence" value="ECO:0007669"/>
    <property type="project" value="UniProtKB-UniPathway"/>
</dbReference>
<dbReference type="InterPro" id="IPR029045">
    <property type="entry name" value="ClpP/crotonase-like_dom_sf"/>
</dbReference>
<evidence type="ECO:0000256" key="9">
    <source>
        <dbReference type="ARBA" id="ARBA00023235"/>
    </source>
</evidence>
<comment type="pathway">
    <text evidence="2">Lipid metabolism; fatty acid beta-oxidation.</text>
</comment>
<evidence type="ECO:0000256" key="12">
    <source>
        <dbReference type="ARBA" id="ARBA00049556"/>
    </source>
</evidence>
<proteinExistence type="predicted"/>
<name>W0AHI3_9SPHN</name>
<evidence type="ECO:0000256" key="10">
    <source>
        <dbReference type="ARBA" id="ARBA00023239"/>
    </source>
</evidence>
<dbReference type="AlphaFoldDB" id="W0AHI3"/>
<dbReference type="GO" id="GO:0016853">
    <property type="term" value="F:isomerase activity"/>
    <property type="evidence" value="ECO:0007669"/>
    <property type="project" value="UniProtKB-KW"/>
</dbReference>
<dbReference type="Pfam" id="PF00378">
    <property type="entry name" value="ECH_1"/>
    <property type="match status" value="1"/>
</dbReference>
<dbReference type="GO" id="GO:0003857">
    <property type="term" value="F:(3S)-3-hydroxyacyl-CoA dehydrogenase (NAD+) activity"/>
    <property type="evidence" value="ECO:0007669"/>
    <property type="project" value="UniProtKB-EC"/>
</dbReference>
<protein>
    <submittedName>
        <fullName evidence="15">Uncharacterized protein</fullName>
    </submittedName>
</protein>
<dbReference type="InterPro" id="IPR006176">
    <property type="entry name" value="3-OHacyl-CoA_DH_NAD-bd"/>
</dbReference>
<keyword evidence="3" id="KW-0276">Fatty acid metabolism</keyword>
<evidence type="ECO:0000256" key="11">
    <source>
        <dbReference type="ARBA" id="ARBA00023268"/>
    </source>
</evidence>
<dbReference type="KEGG" id="ssan:NX02_17110"/>
<evidence type="ECO:0000313" key="16">
    <source>
        <dbReference type="Proteomes" id="UP000018851"/>
    </source>
</evidence>
<dbReference type="InterPro" id="IPR008927">
    <property type="entry name" value="6-PGluconate_DH-like_C_sf"/>
</dbReference>
<dbReference type="InterPro" id="IPR036291">
    <property type="entry name" value="NAD(P)-bd_dom_sf"/>
</dbReference>
<sequence>MVRDGDVAVIRIDEPPVNAATDAVCAGLAAALDAFEADAASRAAVILCGGKGFIAGADIKAMDAVPDAPPLPDLIDRIEALDKPILAAIHGPALGGGLELALACHGRIAGADARFGLPEVKLGLIPGAGGTQRLPRLAGIGITIDLAVDGREIDAATALSVGLIDAIAEGPLREAAIAHARTLAGQPPRRTRELPMPADGHALVEAAAPKVAKKARGRRAPLLALDAIRFGLDHPFDEALANEKAVAIAALRSEESRALRHLFLAERRVRRDAADAPTRTIATVGVVGLGTMGRGIVQALAAAGVETIAVARGDASLARAQAAVEKAWAKPGNTRAAALVRWSSDLAALADADLVIESIGEAMVDKTALFAALGGIAKPGAILASNTSYLDIDALAAASGRAADVAGLHFFNPAQVMRLVEVVAGAATAPDVVATLMGFARRIGKIAILSGVCDGFVVNRLLAKRSREAYFLLEEGASPYAVDRVIAGFGFPMGPFALGDLAGIDVQRAARIARADRLSPRERRADFVDQLFAAGRLGRRAGKGWYAYGEDGRPAPDPEIESLVSAHGARHGVARRAIGEDEIRDRLILAMVNEGAKLIDEGIVAGPDAIDIALVHGIGFPAHLGGPMWWADRQGLTGVATTVTRFAAEQGDEYWQPAAGLLDRAATNRTFY</sequence>
<dbReference type="PATRIC" id="fig|1123269.5.peg.3347"/>
<keyword evidence="6" id="KW-0520">NAD</keyword>
<dbReference type="SUPFAM" id="SSF52096">
    <property type="entry name" value="ClpP/crotonase"/>
    <property type="match status" value="1"/>
</dbReference>
<reference evidence="15 16" key="1">
    <citation type="submission" date="2013-07" db="EMBL/GenBank/DDBJ databases">
        <title>Completed genome of Sphingomonas sanxanigenens NX02.</title>
        <authorList>
            <person name="Ma T."/>
            <person name="Huang H."/>
            <person name="Wu M."/>
            <person name="Li X."/>
            <person name="Li G."/>
        </authorList>
    </citation>
    <scope>NUCLEOTIDE SEQUENCE [LARGE SCALE GENOMIC DNA]</scope>
    <source>
        <strain evidence="15 16">NX02</strain>
    </source>
</reference>
<dbReference type="UniPathway" id="UPA00659"/>
<dbReference type="Proteomes" id="UP000018851">
    <property type="component" value="Chromosome"/>
</dbReference>
<evidence type="ECO:0000259" key="13">
    <source>
        <dbReference type="Pfam" id="PF00725"/>
    </source>
</evidence>
<evidence type="ECO:0000256" key="2">
    <source>
        <dbReference type="ARBA" id="ARBA00005005"/>
    </source>
</evidence>
<dbReference type="Gene3D" id="3.90.226.10">
    <property type="entry name" value="2-enoyl-CoA Hydratase, Chain A, domain 1"/>
    <property type="match status" value="1"/>
</dbReference>
<dbReference type="SUPFAM" id="SSF48179">
    <property type="entry name" value="6-phosphogluconate dehydrogenase C-terminal domain-like"/>
    <property type="match status" value="2"/>
</dbReference>
<feature type="domain" description="3-hydroxyacyl-CoA dehydrogenase NAD binding" evidence="14">
    <location>
        <begin position="283"/>
        <end position="449"/>
    </location>
</feature>
<dbReference type="EMBL" id="CP006644">
    <property type="protein sequence ID" value="AHE55100.1"/>
    <property type="molecule type" value="Genomic_DNA"/>
</dbReference>
<dbReference type="eggNOG" id="COG1250">
    <property type="taxonomic scope" value="Bacteria"/>
</dbReference>
<evidence type="ECO:0000256" key="1">
    <source>
        <dbReference type="ARBA" id="ARBA00004275"/>
    </source>
</evidence>
<feature type="domain" description="3-hydroxyacyl-CoA dehydrogenase C-terminal" evidence="13">
    <location>
        <begin position="455"/>
        <end position="548"/>
    </location>
</feature>
<evidence type="ECO:0000256" key="8">
    <source>
        <dbReference type="ARBA" id="ARBA00023140"/>
    </source>
</evidence>
<keyword evidence="11" id="KW-0511">Multifunctional enzyme</keyword>
<evidence type="ECO:0000256" key="4">
    <source>
        <dbReference type="ARBA" id="ARBA00022963"/>
    </source>
</evidence>
<dbReference type="InterPro" id="IPR006108">
    <property type="entry name" value="3HC_DH_C"/>
</dbReference>
<evidence type="ECO:0000256" key="3">
    <source>
        <dbReference type="ARBA" id="ARBA00022832"/>
    </source>
</evidence>
<keyword evidence="9" id="KW-0413">Isomerase</keyword>
<dbReference type="CDD" id="cd06558">
    <property type="entry name" value="crotonase-like"/>
    <property type="match status" value="1"/>
</dbReference>
<dbReference type="Pfam" id="PF02737">
    <property type="entry name" value="3HCDH_N"/>
    <property type="match status" value="1"/>
</dbReference>
<keyword evidence="5" id="KW-0560">Oxidoreductase</keyword>
<evidence type="ECO:0000256" key="6">
    <source>
        <dbReference type="ARBA" id="ARBA00023027"/>
    </source>
</evidence>
<feature type="domain" description="3-hydroxyacyl-CoA dehydrogenase C-terminal" evidence="13">
    <location>
        <begin position="585"/>
        <end position="659"/>
    </location>
</feature>
<keyword evidence="7" id="KW-0443">Lipid metabolism</keyword>
<dbReference type="GO" id="GO:0004300">
    <property type="term" value="F:enoyl-CoA hydratase activity"/>
    <property type="evidence" value="ECO:0007669"/>
    <property type="project" value="UniProtKB-ARBA"/>
</dbReference>
<dbReference type="RefSeq" id="WP_053000661.1">
    <property type="nucleotide sequence ID" value="NZ_CP006644.1"/>
</dbReference>
<keyword evidence="10" id="KW-0456">Lyase</keyword>
<dbReference type="eggNOG" id="COG1024">
    <property type="taxonomic scope" value="Bacteria"/>
</dbReference>
<dbReference type="PANTHER" id="PTHR23309">
    <property type="entry name" value="3-HYDROXYACYL-COA DEHYROGENASE"/>
    <property type="match status" value="1"/>
</dbReference>
<keyword evidence="16" id="KW-1185">Reference proteome</keyword>
<organism evidence="15 16">
    <name type="scientific">Sphingomonas sanxanigenens DSM 19645 = NX02</name>
    <dbReference type="NCBI Taxonomy" id="1123269"/>
    <lineage>
        <taxon>Bacteria</taxon>
        <taxon>Pseudomonadati</taxon>
        <taxon>Pseudomonadota</taxon>
        <taxon>Alphaproteobacteria</taxon>
        <taxon>Sphingomonadales</taxon>
        <taxon>Sphingomonadaceae</taxon>
        <taxon>Sphingomonas</taxon>
    </lineage>
</organism>
<dbReference type="Gene3D" id="1.10.1040.50">
    <property type="match status" value="1"/>
</dbReference>
<dbReference type="SUPFAM" id="SSF51735">
    <property type="entry name" value="NAD(P)-binding Rossmann-fold domains"/>
    <property type="match status" value="1"/>
</dbReference>
<keyword evidence="4" id="KW-0442">Lipid degradation</keyword>
<evidence type="ECO:0000256" key="5">
    <source>
        <dbReference type="ARBA" id="ARBA00023002"/>
    </source>
</evidence>
<dbReference type="Pfam" id="PF00725">
    <property type="entry name" value="3HCDH"/>
    <property type="match status" value="2"/>
</dbReference>
<gene>
    <name evidence="15" type="ORF">NX02_17110</name>
</gene>
<dbReference type="Gene3D" id="3.40.50.720">
    <property type="entry name" value="NAD(P)-binding Rossmann-like Domain"/>
    <property type="match status" value="1"/>
</dbReference>